<dbReference type="InterPro" id="IPR000073">
    <property type="entry name" value="AB_hydrolase_1"/>
</dbReference>
<reference evidence="3 4" key="2">
    <citation type="submission" date="2019-08" db="EMBL/GenBank/DDBJ databases">
        <authorList>
            <person name="Henke P."/>
        </authorList>
    </citation>
    <scope>NUCLEOTIDE SEQUENCE [LARGE SCALE GENOMIC DNA]</scope>
    <source>
        <strain evidence="3">Phe10_nw2017</strain>
    </source>
</reference>
<dbReference type="PANTHER" id="PTHR37946:SF1">
    <property type="entry name" value="SLL1969 PROTEIN"/>
    <property type="match status" value="1"/>
</dbReference>
<keyword evidence="4" id="KW-1185">Reference proteome</keyword>
<comment type="caution">
    <text evidence="3">The sequence shown here is derived from an EMBL/GenBank/DDBJ whole genome shotgun (WGS) entry which is preliminary data.</text>
</comment>
<dbReference type="AlphaFoldDB" id="A0A5C6MCK2"/>
<sequence>MTMNRRTLLAGLTAAATGLGGRSQDCQAADEILSNTPADDLAMPDPEESADTVPQPGLPTLGGRQFWGDVVFRTGFRIQRNVFSGHFRLLDSADRRYASGTEAECRTALEALVRTRQLPPDSGHAVILIHGIGRSSKSLNAVARSLADLPVFCVPFDYPSTRVSLADCADYLRQVIQSLTSAERISFVVHSMGGLVVRRMLQDLPDPRCHRLIMMGTPNHGAELAGMLKKFFLFRAIWGPAGQELAGGAGSALASLPTPAFPFGVIAGGRGDDEGYNQLLPGDDDGTVTVASTRLQGAADFLRIPRLHSFLMSNQTALEAVRCFLEHARFSLTRQPAPIT</sequence>
<feature type="domain" description="AB hydrolase-1" evidence="2">
    <location>
        <begin position="131"/>
        <end position="220"/>
    </location>
</feature>
<proteinExistence type="predicted"/>
<reference evidence="3 4" key="1">
    <citation type="submission" date="2019-08" db="EMBL/GenBank/DDBJ databases">
        <title>100 year-old enigma solved: identification of Planctomyces bekefii, the type genus and species of the phylum Planctomycetes.</title>
        <authorList>
            <person name="Svetlana D.N."/>
            <person name="Overmann J."/>
        </authorList>
    </citation>
    <scope>NUCLEOTIDE SEQUENCE [LARGE SCALE GENOMIC DNA]</scope>
    <source>
        <strain evidence="3">Phe10_nw2017</strain>
    </source>
</reference>
<dbReference type="PANTHER" id="PTHR37946">
    <property type="entry name" value="SLL1969 PROTEIN"/>
    <property type="match status" value="1"/>
</dbReference>
<accession>A0A5C6MCK2</accession>
<dbReference type="SUPFAM" id="SSF53474">
    <property type="entry name" value="alpha/beta-Hydrolases"/>
    <property type="match status" value="1"/>
</dbReference>
<dbReference type="InterPro" id="IPR029058">
    <property type="entry name" value="AB_hydrolase_fold"/>
</dbReference>
<organism evidence="3 4">
    <name type="scientific">Planctomyces bekefii</name>
    <dbReference type="NCBI Taxonomy" id="1653850"/>
    <lineage>
        <taxon>Bacteria</taxon>
        <taxon>Pseudomonadati</taxon>
        <taxon>Planctomycetota</taxon>
        <taxon>Planctomycetia</taxon>
        <taxon>Planctomycetales</taxon>
        <taxon>Planctomycetaceae</taxon>
        <taxon>Planctomyces</taxon>
    </lineage>
</organism>
<evidence type="ECO:0000313" key="4">
    <source>
        <dbReference type="Proteomes" id="UP000321083"/>
    </source>
</evidence>
<evidence type="ECO:0000256" key="1">
    <source>
        <dbReference type="SAM" id="MobiDB-lite"/>
    </source>
</evidence>
<dbReference type="Proteomes" id="UP000321083">
    <property type="component" value="Unassembled WGS sequence"/>
</dbReference>
<dbReference type="EMBL" id="SRHE01000008">
    <property type="protein sequence ID" value="TWW12561.1"/>
    <property type="molecule type" value="Genomic_DNA"/>
</dbReference>
<protein>
    <recommendedName>
        <fullName evidence="2">AB hydrolase-1 domain-containing protein</fullName>
    </recommendedName>
</protein>
<feature type="region of interest" description="Disordered" evidence="1">
    <location>
        <begin position="36"/>
        <end position="59"/>
    </location>
</feature>
<gene>
    <name evidence="3" type="ORF">E3A20_01090</name>
</gene>
<dbReference type="Gene3D" id="3.40.50.1820">
    <property type="entry name" value="alpha/beta hydrolase"/>
    <property type="match status" value="1"/>
</dbReference>
<evidence type="ECO:0000313" key="3">
    <source>
        <dbReference type="EMBL" id="TWW12561.1"/>
    </source>
</evidence>
<name>A0A5C6MCK2_9PLAN</name>
<dbReference type="Pfam" id="PF00561">
    <property type="entry name" value="Abhydrolase_1"/>
    <property type="match status" value="1"/>
</dbReference>
<evidence type="ECO:0000259" key="2">
    <source>
        <dbReference type="Pfam" id="PF00561"/>
    </source>
</evidence>